<dbReference type="Gene3D" id="3.40.190.100">
    <property type="entry name" value="Glycine betaine-binding periplasmic protein, domain 2"/>
    <property type="match status" value="1"/>
</dbReference>
<organism evidence="2 3">
    <name type="scientific">Cobetia crustatorum</name>
    <dbReference type="NCBI Taxonomy" id="553385"/>
    <lineage>
        <taxon>Bacteria</taxon>
        <taxon>Pseudomonadati</taxon>
        <taxon>Pseudomonadota</taxon>
        <taxon>Gammaproteobacteria</taxon>
        <taxon>Oceanospirillales</taxon>
        <taxon>Halomonadaceae</taxon>
        <taxon>Cobetia</taxon>
    </lineage>
</organism>
<feature type="domain" description="ABC-type glycine betaine transport system substrate-binding" evidence="1">
    <location>
        <begin position="22"/>
        <end position="274"/>
    </location>
</feature>
<dbReference type="CDD" id="cd13640">
    <property type="entry name" value="PBP2_ChoX"/>
    <property type="match status" value="1"/>
</dbReference>
<dbReference type="GO" id="GO:0022857">
    <property type="term" value="F:transmembrane transporter activity"/>
    <property type="evidence" value="ECO:0007669"/>
    <property type="project" value="InterPro"/>
</dbReference>
<dbReference type="Pfam" id="PF04069">
    <property type="entry name" value="OpuAC"/>
    <property type="match status" value="1"/>
</dbReference>
<dbReference type="Gene3D" id="3.40.190.10">
    <property type="entry name" value="Periplasmic binding protein-like II"/>
    <property type="match status" value="1"/>
</dbReference>
<dbReference type="STRING" id="553385.GCA_000591415_03510"/>
<dbReference type="GO" id="GO:0033265">
    <property type="term" value="F:choline binding"/>
    <property type="evidence" value="ECO:0007669"/>
    <property type="project" value="InterPro"/>
</dbReference>
<accession>A0A558HQI7</accession>
<name>A0A558HQI7_9GAMM</name>
<dbReference type="GO" id="GO:0042597">
    <property type="term" value="C:periplasmic space"/>
    <property type="evidence" value="ECO:0007669"/>
    <property type="project" value="InterPro"/>
</dbReference>
<gene>
    <name evidence="2" type="ORF">FQP86_06475</name>
</gene>
<comment type="caution">
    <text evidence="2">The sequence shown here is derived from an EMBL/GenBank/DDBJ whole genome shotgun (WGS) entry which is preliminary data.</text>
</comment>
<dbReference type="GO" id="GO:0015871">
    <property type="term" value="P:choline transport"/>
    <property type="evidence" value="ECO:0007669"/>
    <property type="project" value="InterPro"/>
</dbReference>
<dbReference type="AlphaFoldDB" id="A0A558HQI7"/>
<dbReference type="OrthoDB" id="9787902at2"/>
<dbReference type="Proteomes" id="UP000319941">
    <property type="component" value="Unassembled WGS sequence"/>
</dbReference>
<dbReference type="InterPro" id="IPR007210">
    <property type="entry name" value="ABC_Gly_betaine_transp_sub-bd"/>
</dbReference>
<evidence type="ECO:0000313" key="2">
    <source>
        <dbReference type="EMBL" id="TVU71392.1"/>
    </source>
</evidence>
<dbReference type="InterPro" id="IPR017783">
    <property type="entry name" value="ABC_choline_sub-bd"/>
</dbReference>
<proteinExistence type="predicted"/>
<reference evidence="2 3" key="1">
    <citation type="submission" date="2019-07" db="EMBL/GenBank/DDBJ databases">
        <title>Diversity of Bacteria from Kongsfjorden, Arctic.</title>
        <authorList>
            <person name="Yu Y."/>
        </authorList>
    </citation>
    <scope>NUCLEOTIDE SEQUENCE [LARGE SCALE GENOMIC DNA]</scope>
    <source>
        <strain evidence="2 3">SM1923</strain>
    </source>
</reference>
<dbReference type="GO" id="GO:0043190">
    <property type="term" value="C:ATP-binding cassette (ABC) transporter complex"/>
    <property type="evidence" value="ECO:0007669"/>
    <property type="project" value="InterPro"/>
</dbReference>
<evidence type="ECO:0000313" key="3">
    <source>
        <dbReference type="Proteomes" id="UP000319941"/>
    </source>
</evidence>
<evidence type="ECO:0000259" key="1">
    <source>
        <dbReference type="Pfam" id="PF04069"/>
    </source>
</evidence>
<dbReference type="EMBL" id="VNFH01000004">
    <property type="protein sequence ID" value="TVU71392.1"/>
    <property type="molecule type" value="Genomic_DNA"/>
</dbReference>
<sequence>MTGALLLSSAALAAPAVDQDDDLTLIVPPWPGVTVKSEIVAQLLAPLGYEVERSEVSSTVGYKTLSTGDTDAFLAAWLPAQQDSYDASMAAGAIVDLGNNVTGARMGFAVPGYVYDAGIHSAEDLVAHADQFNSTFYSIESGSTVSDKINAAVDNNVYELGDWDIKESSTPGMLSEVRSAQREQRWIAFYGWTPHWMVPEFDTHILDDPQGVYGGKNGASDVKTIVSKRFADANPNMTRLLDQLTFSSEDQSAFILDYGLNERDPDDVAHDWLEAHPEKVAEFLDGVTTREGGDALKAMEASL</sequence>
<dbReference type="SUPFAM" id="SSF53850">
    <property type="entry name" value="Periplasmic binding protein-like II"/>
    <property type="match status" value="1"/>
</dbReference>
<keyword evidence="3" id="KW-1185">Reference proteome</keyword>
<protein>
    <submittedName>
        <fullName evidence="2">ABC transporter substrate-binding protein</fullName>
    </submittedName>
</protein>